<comment type="caution">
    <text evidence="3">The sequence shown here is derived from an EMBL/GenBank/DDBJ whole genome shotgun (WGS) entry which is preliminary data.</text>
</comment>
<evidence type="ECO:0000313" key="3">
    <source>
        <dbReference type="EMBL" id="GAT25713.1"/>
    </source>
</evidence>
<reference evidence="3 4" key="1">
    <citation type="journal article" date="2016" name="DNA Res.">
        <title>Genome sequence of Aspergillus luchuensis NBRC 4314.</title>
        <authorList>
            <person name="Yamada O."/>
            <person name="Machida M."/>
            <person name="Hosoyama A."/>
            <person name="Goto M."/>
            <person name="Takahashi T."/>
            <person name="Futagami T."/>
            <person name="Yamagata Y."/>
            <person name="Takeuchi M."/>
            <person name="Kobayashi T."/>
            <person name="Koike H."/>
            <person name="Abe K."/>
            <person name="Asai K."/>
            <person name="Arita M."/>
            <person name="Fujita N."/>
            <person name="Fukuda K."/>
            <person name="Higa K."/>
            <person name="Horikawa H."/>
            <person name="Ishikawa T."/>
            <person name="Jinno K."/>
            <person name="Kato Y."/>
            <person name="Kirimura K."/>
            <person name="Mizutani O."/>
            <person name="Nakasone K."/>
            <person name="Sano M."/>
            <person name="Shiraishi Y."/>
            <person name="Tsukahara M."/>
            <person name="Gomi K."/>
        </authorList>
    </citation>
    <scope>NUCLEOTIDE SEQUENCE [LARGE SCALE GENOMIC DNA]</scope>
    <source>
        <strain evidence="3 4">RIB 2604</strain>
    </source>
</reference>
<keyword evidence="2" id="KW-0472">Membrane</keyword>
<proteinExistence type="predicted"/>
<protein>
    <submittedName>
        <fullName evidence="3">Similar to An04g02890</fullName>
    </submittedName>
</protein>
<dbReference type="Proteomes" id="UP000075230">
    <property type="component" value="Unassembled WGS sequence"/>
</dbReference>
<dbReference type="VEuPathDB" id="FungiDB:ASPFODRAFT_133047"/>
<evidence type="ECO:0000256" key="1">
    <source>
        <dbReference type="SAM" id="MobiDB-lite"/>
    </source>
</evidence>
<accession>A0A146FKG0</accession>
<feature type="transmembrane region" description="Helical" evidence="2">
    <location>
        <begin position="82"/>
        <end position="104"/>
    </location>
</feature>
<evidence type="ECO:0000313" key="4">
    <source>
        <dbReference type="Proteomes" id="UP000075230"/>
    </source>
</evidence>
<keyword evidence="2" id="KW-0812">Transmembrane</keyword>
<feature type="region of interest" description="Disordered" evidence="1">
    <location>
        <begin position="34"/>
        <end position="65"/>
    </location>
</feature>
<organism evidence="3 4">
    <name type="scientific">Aspergillus kawachii</name>
    <name type="common">White koji mold</name>
    <name type="synonym">Aspergillus awamori var. kawachi</name>
    <dbReference type="NCBI Taxonomy" id="1069201"/>
    <lineage>
        <taxon>Eukaryota</taxon>
        <taxon>Fungi</taxon>
        <taxon>Dikarya</taxon>
        <taxon>Ascomycota</taxon>
        <taxon>Pezizomycotina</taxon>
        <taxon>Eurotiomycetes</taxon>
        <taxon>Eurotiomycetidae</taxon>
        <taxon>Eurotiales</taxon>
        <taxon>Aspergillaceae</taxon>
        <taxon>Aspergillus</taxon>
        <taxon>Aspergillus subgen. Circumdati</taxon>
    </lineage>
</organism>
<dbReference type="EMBL" id="BCWF01000020">
    <property type="protein sequence ID" value="GAT25713.1"/>
    <property type="molecule type" value="Genomic_DNA"/>
</dbReference>
<dbReference type="AlphaFoldDB" id="A0A146FKG0"/>
<keyword evidence="2" id="KW-1133">Transmembrane helix</keyword>
<evidence type="ECO:0000256" key="2">
    <source>
        <dbReference type="SAM" id="Phobius"/>
    </source>
</evidence>
<sequence length="212" mass="24098">MRPVILLSAQLRSALPRSVRRDLNSKLFARFKTTQNPVPPPKPSAPFIKRKEPIAPRNPQGSPTKHAKLTFRKVAIGGTLPMIFILYTTAPFVVYVHVAIPAFARRSRETMIEYVKNLPPTATLYMTTIRSSSLPQQTEVRLGDLVLNKSFLRPVTFTNSKPAPSPWWAGKTPQHFYTDVRAQRSTQSPNYFPTLWDDVFKKIQNNGLKKQN</sequence>
<name>A0A146FKG0_ASPKA</name>
<gene>
    <name evidence="3" type="ORF">RIB2604_02002900</name>
</gene>
<reference evidence="4" key="2">
    <citation type="submission" date="2016-02" db="EMBL/GenBank/DDBJ databases">
        <title>Genome sequencing of Aspergillus luchuensis NBRC 4314.</title>
        <authorList>
            <person name="Yamada O."/>
        </authorList>
    </citation>
    <scope>NUCLEOTIDE SEQUENCE [LARGE SCALE GENOMIC DNA]</scope>
    <source>
        <strain evidence="4">RIB 2604</strain>
    </source>
</reference>